<dbReference type="Pfam" id="PF00535">
    <property type="entry name" value="Glycos_transf_2"/>
    <property type="match status" value="1"/>
</dbReference>
<evidence type="ECO:0000256" key="5">
    <source>
        <dbReference type="ARBA" id="ARBA00023136"/>
    </source>
</evidence>
<sequence>MPAPSPARSPRVVGAPGPLASVVIPAHQEEATIARCLEALLGAAAPGELDVVVVCNGCTDASAERARATAARLGHRVRVLELDVASKAAALRAGDAVADGFPRLYLDADVECPTATVRRLAASVAPKGEGEGEGEGAELAVPARRLDLSAASAAARSFYRTWEELPWVAQARTGRGALMLSHAGRSRVGAFPDVVADDRWVTSAVPSAAVRILDDAPCTVRPPARLRDVVRVRSRIYAGNSQLAEQGVAPASDRPLGNRLRQVVRLVGRPAGWPGVAVFAGVTLSAKVLARTRARNVWARDDRRGQA</sequence>
<keyword evidence="4" id="KW-0808">Transferase</keyword>
<evidence type="ECO:0000256" key="3">
    <source>
        <dbReference type="ARBA" id="ARBA00022676"/>
    </source>
</evidence>
<comment type="similarity">
    <text evidence="8">Belongs to the glycosyltransferase 2 family. CrtQ subfamily.</text>
</comment>
<proteinExistence type="inferred from homology"/>
<dbReference type="EMBL" id="JAANNP010000006">
    <property type="protein sequence ID" value="NHC14404.1"/>
    <property type="molecule type" value="Genomic_DNA"/>
</dbReference>
<keyword evidence="5" id="KW-0472">Membrane</keyword>
<protein>
    <recommendedName>
        <fullName evidence="9">4,4'-diaponeurosporenoate glycosyltransferase</fullName>
    </recommendedName>
</protein>
<comment type="pathway">
    <text evidence="7">Carotenoid biosynthesis; staphyloxanthin biosynthesis; staphyloxanthin from farnesyl diphosphate: step 4/5.</text>
</comment>
<dbReference type="InterPro" id="IPR001173">
    <property type="entry name" value="Glyco_trans_2-like"/>
</dbReference>
<dbReference type="Proteomes" id="UP000800981">
    <property type="component" value="Unassembled WGS sequence"/>
</dbReference>
<gene>
    <name evidence="11" type="ORF">G9H71_11505</name>
</gene>
<dbReference type="RefSeq" id="WP_166281906.1">
    <property type="nucleotide sequence ID" value="NZ_JAANNP010000006.1"/>
</dbReference>
<dbReference type="PANTHER" id="PTHR43646:SF2">
    <property type="entry name" value="GLYCOSYLTRANSFERASE 2-LIKE DOMAIN-CONTAINING PROTEIN"/>
    <property type="match status" value="1"/>
</dbReference>
<evidence type="ECO:0000259" key="10">
    <source>
        <dbReference type="Pfam" id="PF00535"/>
    </source>
</evidence>
<feature type="domain" description="Glycosyltransferase 2-like" evidence="10">
    <location>
        <begin position="21"/>
        <end position="123"/>
    </location>
</feature>
<evidence type="ECO:0000256" key="8">
    <source>
        <dbReference type="ARBA" id="ARBA00038120"/>
    </source>
</evidence>
<comment type="caution">
    <text evidence="11">The sequence shown here is derived from an EMBL/GenBank/DDBJ whole genome shotgun (WGS) entry which is preliminary data.</text>
</comment>
<dbReference type="Gene3D" id="3.90.550.10">
    <property type="entry name" value="Spore Coat Polysaccharide Biosynthesis Protein SpsA, Chain A"/>
    <property type="match status" value="1"/>
</dbReference>
<evidence type="ECO:0000256" key="6">
    <source>
        <dbReference type="ARBA" id="ARBA00037281"/>
    </source>
</evidence>
<evidence type="ECO:0000256" key="1">
    <source>
        <dbReference type="ARBA" id="ARBA00004236"/>
    </source>
</evidence>
<comment type="function">
    <text evidence="6">Catalyzes the glycosylation of 4,4'-diaponeurosporenoate, i.e. the esterification of glucose at the C1'' position with the carboxyl group of 4,4'-diaponeurosporenic acid, to form glycosyl-4,4'-diaponeurosporenoate. This is a step in the biosynthesis of staphyloxanthin, an orange pigment present in most staphylococci strains.</text>
</comment>
<evidence type="ECO:0000256" key="7">
    <source>
        <dbReference type="ARBA" id="ARBA00037904"/>
    </source>
</evidence>
<comment type="subcellular location">
    <subcellularLocation>
        <location evidence="1">Cell membrane</location>
    </subcellularLocation>
</comment>
<reference evidence="11 12" key="1">
    <citation type="submission" date="2020-03" db="EMBL/GenBank/DDBJ databases">
        <title>Two novel Motilibacter sp.</title>
        <authorList>
            <person name="Liu S."/>
        </authorList>
    </citation>
    <scope>NUCLEOTIDE SEQUENCE [LARGE SCALE GENOMIC DNA]</scope>
    <source>
        <strain evidence="11 12">E257</strain>
    </source>
</reference>
<organism evidence="11 12">
    <name type="scientific">Motilibacter deserti</name>
    <dbReference type="NCBI Taxonomy" id="2714956"/>
    <lineage>
        <taxon>Bacteria</taxon>
        <taxon>Bacillati</taxon>
        <taxon>Actinomycetota</taxon>
        <taxon>Actinomycetes</taxon>
        <taxon>Motilibacterales</taxon>
        <taxon>Motilibacteraceae</taxon>
        <taxon>Motilibacter</taxon>
    </lineage>
</organism>
<evidence type="ECO:0000313" key="12">
    <source>
        <dbReference type="Proteomes" id="UP000800981"/>
    </source>
</evidence>
<evidence type="ECO:0000256" key="2">
    <source>
        <dbReference type="ARBA" id="ARBA00022475"/>
    </source>
</evidence>
<dbReference type="InterPro" id="IPR029044">
    <property type="entry name" value="Nucleotide-diphossugar_trans"/>
</dbReference>
<evidence type="ECO:0000256" key="4">
    <source>
        <dbReference type="ARBA" id="ARBA00022679"/>
    </source>
</evidence>
<accession>A0ABX0GU28</accession>
<evidence type="ECO:0000256" key="9">
    <source>
        <dbReference type="ARBA" id="ARBA00040345"/>
    </source>
</evidence>
<keyword evidence="12" id="KW-1185">Reference proteome</keyword>
<dbReference type="SUPFAM" id="SSF53448">
    <property type="entry name" value="Nucleotide-diphospho-sugar transferases"/>
    <property type="match status" value="1"/>
</dbReference>
<name>A0ABX0GU28_9ACTN</name>
<evidence type="ECO:0000313" key="11">
    <source>
        <dbReference type="EMBL" id="NHC14404.1"/>
    </source>
</evidence>
<keyword evidence="3" id="KW-0328">Glycosyltransferase</keyword>
<keyword evidence="2" id="KW-1003">Cell membrane</keyword>
<dbReference type="CDD" id="cd00761">
    <property type="entry name" value="Glyco_tranf_GTA_type"/>
    <property type="match status" value="1"/>
</dbReference>
<dbReference type="PANTHER" id="PTHR43646">
    <property type="entry name" value="GLYCOSYLTRANSFERASE"/>
    <property type="match status" value="1"/>
</dbReference>